<protein>
    <submittedName>
        <fullName evidence="2">MarR family transcriptional regulator</fullName>
    </submittedName>
</protein>
<accession>A0A0M3HJ07</accession>
<dbReference type="Proteomes" id="UP000036681">
    <property type="component" value="Unplaced"/>
</dbReference>
<name>A0A0M3HJ07_ASCLU</name>
<evidence type="ECO:0000313" key="2">
    <source>
        <dbReference type="WBParaSite" id="ALUE_0000150201-mRNA-1"/>
    </source>
</evidence>
<organism evidence="1 2">
    <name type="scientific">Ascaris lumbricoides</name>
    <name type="common">Giant roundworm</name>
    <dbReference type="NCBI Taxonomy" id="6252"/>
    <lineage>
        <taxon>Eukaryota</taxon>
        <taxon>Metazoa</taxon>
        <taxon>Ecdysozoa</taxon>
        <taxon>Nematoda</taxon>
        <taxon>Chromadorea</taxon>
        <taxon>Rhabditida</taxon>
        <taxon>Spirurina</taxon>
        <taxon>Ascaridomorpha</taxon>
        <taxon>Ascaridoidea</taxon>
        <taxon>Ascarididae</taxon>
        <taxon>Ascaris</taxon>
    </lineage>
</organism>
<sequence length="34" mass="3967">MQGHKVHARVCERISALLDRQLMQLAESLMTEDR</sequence>
<keyword evidence="1" id="KW-1185">Reference proteome</keyword>
<proteinExistence type="predicted"/>
<dbReference type="WBParaSite" id="ALUE_0000150201-mRNA-1">
    <property type="protein sequence ID" value="ALUE_0000150201-mRNA-1"/>
    <property type="gene ID" value="ALUE_0000150201"/>
</dbReference>
<evidence type="ECO:0000313" key="1">
    <source>
        <dbReference type="Proteomes" id="UP000036681"/>
    </source>
</evidence>
<dbReference type="AlphaFoldDB" id="A0A0M3HJ07"/>
<reference evidence="2" key="1">
    <citation type="submission" date="2017-02" db="UniProtKB">
        <authorList>
            <consortium name="WormBaseParasite"/>
        </authorList>
    </citation>
    <scope>IDENTIFICATION</scope>
</reference>